<dbReference type="Proteomes" id="UP000239210">
    <property type="component" value="Unassembled WGS sequence"/>
</dbReference>
<dbReference type="AlphaFoldDB" id="A0A2T0U078"/>
<keyword evidence="6" id="KW-1185">Reference proteome</keyword>
<evidence type="ECO:0000256" key="3">
    <source>
        <dbReference type="ARBA" id="ARBA00022827"/>
    </source>
</evidence>
<dbReference type="GO" id="GO:0050661">
    <property type="term" value="F:NADP binding"/>
    <property type="evidence" value="ECO:0007669"/>
    <property type="project" value="InterPro"/>
</dbReference>
<keyword evidence="4" id="KW-0560">Oxidoreductase</keyword>
<evidence type="ECO:0000256" key="1">
    <source>
        <dbReference type="ARBA" id="ARBA00010139"/>
    </source>
</evidence>
<comment type="caution">
    <text evidence="5">The sequence shown here is derived from an EMBL/GenBank/DDBJ whole genome shotgun (WGS) entry which is preliminary data.</text>
</comment>
<dbReference type="GO" id="GO:0004499">
    <property type="term" value="F:N,N-dimethylaniline monooxygenase activity"/>
    <property type="evidence" value="ECO:0007669"/>
    <property type="project" value="InterPro"/>
</dbReference>
<organism evidence="5 6">
    <name type="scientific">Geodermatophilus tzadiensis</name>
    <dbReference type="NCBI Taxonomy" id="1137988"/>
    <lineage>
        <taxon>Bacteria</taxon>
        <taxon>Bacillati</taxon>
        <taxon>Actinomycetota</taxon>
        <taxon>Actinomycetes</taxon>
        <taxon>Geodermatophilales</taxon>
        <taxon>Geodermatophilaceae</taxon>
        <taxon>Geodermatophilus</taxon>
    </lineage>
</organism>
<dbReference type="PRINTS" id="PR00411">
    <property type="entry name" value="PNDRDTASEI"/>
</dbReference>
<dbReference type="PRINTS" id="PR00368">
    <property type="entry name" value="FADPNR"/>
</dbReference>
<dbReference type="PANTHER" id="PTHR42877">
    <property type="entry name" value="L-ORNITHINE N(5)-MONOOXYGENASE-RELATED"/>
    <property type="match status" value="1"/>
</dbReference>
<dbReference type="PANTHER" id="PTHR42877:SF4">
    <property type="entry name" value="FAD_NAD(P)-BINDING DOMAIN-CONTAINING PROTEIN-RELATED"/>
    <property type="match status" value="1"/>
</dbReference>
<accession>A0A2T0U078</accession>
<dbReference type="InterPro" id="IPR020946">
    <property type="entry name" value="Flavin_mOase-like"/>
</dbReference>
<protein>
    <submittedName>
        <fullName evidence="5">4-hydroxyacetophenone monooxygenase</fullName>
    </submittedName>
</protein>
<name>A0A2T0U078_9ACTN</name>
<dbReference type="EMBL" id="PVTG01000002">
    <property type="protein sequence ID" value="PRY51313.1"/>
    <property type="molecule type" value="Genomic_DNA"/>
</dbReference>
<reference evidence="5 6" key="1">
    <citation type="submission" date="2018-03" db="EMBL/GenBank/DDBJ databases">
        <title>Genomic Encyclopedia of Archaeal and Bacterial Type Strains, Phase II (KMG-II): from individual species to whole genera.</title>
        <authorList>
            <person name="Goeker M."/>
        </authorList>
    </citation>
    <scope>NUCLEOTIDE SEQUENCE [LARGE SCALE GENOMIC DNA]</scope>
    <source>
        <strain evidence="5 6">DSM 45416</strain>
    </source>
</reference>
<dbReference type="Gene3D" id="3.50.50.60">
    <property type="entry name" value="FAD/NAD(P)-binding domain"/>
    <property type="match status" value="2"/>
</dbReference>
<dbReference type="RefSeq" id="WP_106275804.1">
    <property type="nucleotide sequence ID" value="NZ_PVTG01000002.1"/>
</dbReference>
<evidence type="ECO:0000256" key="4">
    <source>
        <dbReference type="ARBA" id="ARBA00023002"/>
    </source>
</evidence>
<proteinExistence type="inferred from homology"/>
<keyword evidence="2" id="KW-0285">Flavoprotein</keyword>
<dbReference type="GO" id="GO:0050660">
    <property type="term" value="F:flavin adenine dinucleotide binding"/>
    <property type="evidence" value="ECO:0007669"/>
    <property type="project" value="InterPro"/>
</dbReference>
<dbReference type="SUPFAM" id="SSF51905">
    <property type="entry name" value="FAD/NAD(P)-binding domain"/>
    <property type="match status" value="2"/>
</dbReference>
<comment type="similarity">
    <text evidence="1">Belongs to the FAD-binding monooxygenase family.</text>
</comment>
<evidence type="ECO:0000313" key="6">
    <source>
        <dbReference type="Proteomes" id="UP000239210"/>
    </source>
</evidence>
<keyword evidence="3" id="KW-0274">FAD</keyword>
<sequence length="663" mass="72740">MTDGIAPHPVDPGRLRAAVAHGNVPTLLAVVHQLTGDPRWLTERYRPTRSRGMDDNRTGGLPEEVQEEIRRGVVDAVLAWSAGRPAAIDRPAGDRLSGLIDVVMGEPVPPEFAPMLSEVMGFTAAPARVPVSGDAGRFSVVVVGAGVAGMLASARLSEAGVGHVVLEKNSEVGGGWYENTYPGAGVDTPSYLYSYSFFPRNWSTHFGKRDEVQAYLEDFADAFGLRSNVRFGTEVTAARWDGDTQRWQVTAVGPDGVPYTLTANAVISAVGVLNRPRIPPLPGLDSFSGPLFHSARWPTGLDLTGKRVALVGAGASAMQIGPAIAGRVASLTVFQRSPQWIAPNDVYFSPVGEDVHWLMEHVPYYAAWYRARLSWIFNDKVHPTLQVDPDWGEERASINAANHGHRRFYTRYLTEQLAGRPDLVDKSLPDYPPFGKRMLLDNGWYAMLRRDDVDLVTEAVTEVTETGLVDSAGRHREFDVVIMATGFHTDRYLHPMEITGRSGRTTREVWGEHDATAYLGITVPDFPNLFVLTGPNTALGHGGSFITILECQVRYVMDVLSTMVEQDLGAVEVRQEVHDAYNRAVDEAHGRMVWTHPGMTNWYRNADGRVVAVLPWRIVEYWRMTHEADLFDYRTEPAVAAAAGSGRTGTVLTTASGDNVQAP</sequence>
<dbReference type="InterPro" id="IPR036188">
    <property type="entry name" value="FAD/NAD-bd_sf"/>
</dbReference>
<gene>
    <name evidence="5" type="ORF">LY71_102381</name>
</gene>
<dbReference type="Pfam" id="PF00743">
    <property type="entry name" value="FMO-like"/>
    <property type="match status" value="1"/>
</dbReference>
<dbReference type="InterPro" id="IPR051209">
    <property type="entry name" value="FAD-bind_Monooxygenase_sf"/>
</dbReference>
<dbReference type="OrthoDB" id="5168853at2"/>
<evidence type="ECO:0000256" key="2">
    <source>
        <dbReference type="ARBA" id="ARBA00022630"/>
    </source>
</evidence>
<keyword evidence="5" id="KW-0503">Monooxygenase</keyword>
<evidence type="ECO:0000313" key="5">
    <source>
        <dbReference type="EMBL" id="PRY51313.1"/>
    </source>
</evidence>